<feature type="non-terminal residue" evidence="1">
    <location>
        <position position="1"/>
    </location>
</feature>
<reference evidence="1 2" key="1">
    <citation type="submission" date="2018-06" db="EMBL/GenBank/DDBJ databases">
        <title>Genomic Encyclopedia of Archaeal and Bacterial Type Strains, Phase II (KMG-II): from individual species to whole genera.</title>
        <authorList>
            <person name="Goeker M."/>
        </authorList>
    </citation>
    <scope>NUCLEOTIDE SEQUENCE [LARGE SCALE GENOMIC DNA]</scope>
    <source>
        <strain evidence="1 2">DSM 22011</strain>
    </source>
</reference>
<sequence>SAAIAHAVERAFDAAGLANMAIPEPDAEDMLKAGFIIREALKELADAKVGGC</sequence>
<name>A0A327Y3M0_9RHOB</name>
<accession>A0A327Y3M0</accession>
<dbReference type="EMBL" id="QLMG01000026">
    <property type="protein sequence ID" value="RAK14981.1"/>
    <property type="molecule type" value="Genomic_DNA"/>
</dbReference>
<protein>
    <submittedName>
        <fullName evidence="1">Uncharacterized protein</fullName>
    </submittedName>
</protein>
<evidence type="ECO:0000313" key="2">
    <source>
        <dbReference type="Proteomes" id="UP000249165"/>
    </source>
</evidence>
<dbReference type="AlphaFoldDB" id="A0A327Y3M0"/>
<proteinExistence type="predicted"/>
<keyword evidence="2" id="KW-1185">Reference proteome</keyword>
<evidence type="ECO:0000313" key="1">
    <source>
        <dbReference type="EMBL" id="RAK14981.1"/>
    </source>
</evidence>
<gene>
    <name evidence="1" type="ORF">ATI53_10261</name>
</gene>
<dbReference type="Proteomes" id="UP000249165">
    <property type="component" value="Unassembled WGS sequence"/>
</dbReference>
<comment type="caution">
    <text evidence="1">The sequence shown here is derived from an EMBL/GenBank/DDBJ whole genome shotgun (WGS) entry which is preliminary data.</text>
</comment>
<organism evidence="1 2">
    <name type="scientific">Salipiger aestuarii</name>
    <dbReference type="NCBI Taxonomy" id="568098"/>
    <lineage>
        <taxon>Bacteria</taxon>
        <taxon>Pseudomonadati</taxon>
        <taxon>Pseudomonadota</taxon>
        <taxon>Alphaproteobacteria</taxon>
        <taxon>Rhodobacterales</taxon>
        <taxon>Roseobacteraceae</taxon>
        <taxon>Salipiger</taxon>
    </lineage>
</organism>